<dbReference type="Proteomes" id="UP000184035">
    <property type="component" value="Unassembled WGS sequence"/>
</dbReference>
<name>A0A1M4UL52_9CLOT</name>
<dbReference type="InterPro" id="IPR015422">
    <property type="entry name" value="PyrdxlP-dep_Trfase_small"/>
</dbReference>
<accession>A0A1M4UL52</accession>
<gene>
    <name evidence="4" type="ORF">SAMN05443638_10579</name>
</gene>
<dbReference type="InterPro" id="IPR015424">
    <property type="entry name" value="PyrdxlP-dep_Trfase"/>
</dbReference>
<keyword evidence="2 3" id="KW-0663">Pyridoxal phosphate</keyword>
<dbReference type="STRING" id="1533.SAMN05443638_10579"/>
<dbReference type="Pfam" id="PF01041">
    <property type="entry name" value="DegT_DnrJ_EryC1"/>
    <property type="match status" value="2"/>
</dbReference>
<dbReference type="GO" id="GO:0030170">
    <property type="term" value="F:pyridoxal phosphate binding"/>
    <property type="evidence" value="ECO:0007669"/>
    <property type="project" value="TreeGrafter"/>
</dbReference>
<dbReference type="EMBL" id="FQVM01000005">
    <property type="protein sequence ID" value="SHE57404.1"/>
    <property type="molecule type" value="Genomic_DNA"/>
</dbReference>
<evidence type="ECO:0000313" key="5">
    <source>
        <dbReference type="Proteomes" id="UP000184035"/>
    </source>
</evidence>
<dbReference type="SUPFAM" id="SSF53383">
    <property type="entry name" value="PLP-dependent transferases"/>
    <property type="match status" value="1"/>
</dbReference>
<dbReference type="Gene3D" id="3.90.1150.10">
    <property type="entry name" value="Aspartate Aminotransferase, domain 1"/>
    <property type="match status" value="1"/>
</dbReference>
<dbReference type="AlphaFoldDB" id="A0A1M4UL52"/>
<dbReference type="InterPro" id="IPR000653">
    <property type="entry name" value="DegT/StrS_aminotransferase"/>
</dbReference>
<sequence length="353" mass="41878">MNELEKIISKEYDKAYTYFTGNGTTALYLIFKMLNMKSKKILFPDITCMAPVNAAIYAGYDVVFCDVNIDDFTMNIDSLKKMILKYNVGIIVPTHIYGHLCNMKDIYKLAKENKIVVVEDAAQSLKISDYNDFAITSFGHTKLLETNIGGGAIFYKNIEFKKLFNYYSANLKKDSNSEDFKVYTEKYYKIKNSMFNEKFYLEMKKLQIESKDIFLRHFKKNNELLDVINKKDFIISERRKRVELYKNFLNKDKFQFVDNVNGELWRLSLLVKDMDRDEFINKVRKNNIDISNWYPCLHKFYNNQKDEEFKNANYISKNIVNFWVTEKCSLKNIKYDIERINKILKLKGDKNEN</sequence>
<evidence type="ECO:0000256" key="2">
    <source>
        <dbReference type="PIRSR" id="PIRSR000390-2"/>
    </source>
</evidence>
<evidence type="ECO:0000256" key="1">
    <source>
        <dbReference type="PIRSR" id="PIRSR000390-1"/>
    </source>
</evidence>
<dbReference type="RefSeq" id="WP_072893647.1">
    <property type="nucleotide sequence ID" value="NZ_FQVM01000005.1"/>
</dbReference>
<comment type="similarity">
    <text evidence="3">Belongs to the DegT/DnrJ/EryC1 family.</text>
</comment>
<dbReference type="PANTHER" id="PTHR30244:SF34">
    <property type="entry name" value="DTDP-4-AMINO-4,6-DIDEOXYGALACTOSE TRANSAMINASE"/>
    <property type="match status" value="1"/>
</dbReference>
<reference evidence="4 5" key="1">
    <citation type="submission" date="2016-11" db="EMBL/GenBank/DDBJ databases">
        <authorList>
            <person name="Jaros S."/>
            <person name="Januszkiewicz K."/>
            <person name="Wedrychowicz H."/>
        </authorList>
    </citation>
    <scope>NUCLEOTIDE SEQUENCE [LARGE SCALE GENOMIC DNA]</scope>
    <source>
        <strain evidence="4 5">DSM 2631</strain>
    </source>
</reference>
<feature type="active site" description="Proton acceptor" evidence="1">
    <location>
        <position position="142"/>
    </location>
</feature>
<dbReference type="PANTHER" id="PTHR30244">
    <property type="entry name" value="TRANSAMINASE"/>
    <property type="match status" value="1"/>
</dbReference>
<protein>
    <submittedName>
        <fullName evidence="4">dTDP-4-amino-4,6-dideoxygalactose transaminase</fullName>
    </submittedName>
</protein>
<organism evidence="4 5">
    <name type="scientific">Clostridium fallax</name>
    <dbReference type="NCBI Taxonomy" id="1533"/>
    <lineage>
        <taxon>Bacteria</taxon>
        <taxon>Bacillati</taxon>
        <taxon>Bacillota</taxon>
        <taxon>Clostridia</taxon>
        <taxon>Eubacteriales</taxon>
        <taxon>Clostridiaceae</taxon>
        <taxon>Clostridium</taxon>
    </lineage>
</organism>
<dbReference type="OrthoDB" id="9810913at2"/>
<dbReference type="InterPro" id="IPR015421">
    <property type="entry name" value="PyrdxlP-dep_Trfase_major"/>
</dbReference>
<dbReference type="PIRSF" id="PIRSF000390">
    <property type="entry name" value="PLP_StrS"/>
    <property type="match status" value="1"/>
</dbReference>
<proteinExistence type="inferred from homology"/>
<evidence type="ECO:0000256" key="3">
    <source>
        <dbReference type="RuleBase" id="RU004508"/>
    </source>
</evidence>
<evidence type="ECO:0000313" key="4">
    <source>
        <dbReference type="EMBL" id="SHE57404.1"/>
    </source>
</evidence>
<keyword evidence="5" id="KW-1185">Reference proteome</keyword>
<dbReference type="Gene3D" id="3.40.640.10">
    <property type="entry name" value="Type I PLP-dependent aspartate aminotransferase-like (Major domain)"/>
    <property type="match status" value="1"/>
</dbReference>
<feature type="modified residue" description="N6-(pyridoxal phosphate)lysine" evidence="2">
    <location>
        <position position="142"/>
    </location>
</feature>
<dbReference type="GO" id="GO:0008483">
    <property type="term" value="F:transaminase activity"/>
    <property type="evidence" value="ECO:0007669"/>
    <property type="project" value="TreeGrafter"/>
</dbReference>
<dbReference type="GO" id="GO:0000271">
    <property type="term" value="P:polysaccharide biosynthetic process"/>
    <property type="evidence" value="ECO:0007669"/>
    <property type="project" value="TreeGrafter"/>
</dbReference>